<dbReference type="CDD" id="cd04301">
    <property type="entry name" value="NAT_SF"/>
    <property type="match status" value="1"/>
</dbReference>
<evidence type="ECO:0000259" key="1">
    <source>
        <dbReference type="PROSITE" id="PS51186"/>
    </source>
</evidence>
<dbReference type="PROSITE" id="PS51186">
    <property type="entry name" value="GNAT"/>
    <property type="match status" value="1"/>
</dbReference>
<evidence type="ECO:0000313" key="2">
    <source>
        <dbReference type="EMBL" id="GHP10765.1"/>
    </source>
</evidence>
<comment type="caution">
    <text evidence="2">The sequence shown here is derived from an EMBL/GenBank/DDBJ whole genome shotgun (WGS) entry which is preliminary data.</text>
</comment>
<proteinExistence type="predicted"/>
<dbReference type="EMBL" id="BNJQ01000031">
    <property type="protein sequence ID" value="GHP10765.1"/>
    <property type="molecule type" value="Genomic_DNA"/>
</dbReference>
<dbReference type="Proteomes" id="UP000660262">
    <property type="component" value="Unassembled WGS sequence"/>
</dbReference>
<sequence length="267" mass="29090">MKSVFHLVFPKAILDPFSAHLRAMALLAQAPRSHSLSAPVTSRDVLHQNDADYVSDYSICASFIHTTLIKNPPARLVVFPLRLDDVEPTAQILCRAFAGGPYGKPVTFVRKYLMEQTGTMPMSTTLTAWLVPDSFEENMNPDDVNAESGCELVGMADVSIDNRSRADFEETGVEVPGHATYLSNVAVTDKQRRRGIGAALVEAAEELGLELGYGQMALHVRQGDIPATSLYESIGYSTVAVEKGGMMINKVPRVLMMHPLDLLGGLE</sequence>
<dbReference type="AlphaFoldDB" id="A0A830HVK3"/>
<organism evidence="2 3">
    <name type="scientific">Pycnococcus provasolii</name>
    <dbReference type="NCBI Taxonomy" id="41880"/>
    <lineage>
        <taxon>Eukaryota</taxon>
        <taxon>Viridiplantae</taxon>
        <taxon>Chlorophyta</taxon>
        <taxon>Pseudoscourfieldiophyceae</taxon>
        <taxon>Pseudoscourfieldiales</taxon>
        <taxon>Pycnococcaceae</taxon>
        <taxon>Pycnococcus</taxon>
    </lineage>
</organism>
<accession>A0A830HVK3</accession>
<dbReference type="GO" id="GO:0016747">
    <property type="term" value="F:acyltransferase activity, transferring groups other than amino-acyl groups"/>
    <property type="evidence" value="ECO:0007669"/>
    <property type="project" value="InterPro"/>
</dbReference>
<dbReference type="Pfam" id="PF00583">
    <property type="entry name" value="Acetyltransf_1"/>
    <property type="match status" value="1"/>
</dbReference>
<protein>
    <recommendedName>
        <fullName evidence="1">N-acetyltransferase domain-containing protein</fullName>
    </recommendedName>
</protein>
<dbReference type="PANTHER" id="PTHR47489">
    <property type="entry name" value="ACYL-COA N-ACYLTRANSFERASES (NAT) SUPERFAMILY PROTEIN"/>
    <property type="match status" value="1"/>
</dbReference>
<evidence type="ECO:0000313" key="3">
    <source>
        <dbReference type="Proteomes" id="UP000660262"/>
    </source>
</evidence>
<dbReference type="InterPro" id="IPR000182">
    <property type="entry name" value="GNAT_dom"/>
</dbReference>
<gene>
    <name evidence="2" type="ORF">PPROV_000949600</name>
</gene>
<dbReference type="SUPFAM" id="SSF55729">
    <property type="entry name" value="Acyl-CoA N-acyltransferases (Nat)"/>
    <property type="match status" value="1"/>
</dbReference>
<dbReference type="PANTHER" id="PTHR47489:SF2">
    <property type="entry name" value="GCN5-RELATED N-ACETYLTRANSFERASE 5, CHLOROPLASTIC"/>
    <property type="match status" value="1"/>
</dbReference>
<name>A0A830HVK3_9CHLO</name>
<reference evidence="2" key="1">
    <citation type="submission" date="2020-10" db="EMBL/GenBank/DDBJ databases">
        <title>Unveiling of a novel bifunctional photoreceptor, Dualchrome1, isolated from a cosmopolitan green alga.</title>
        <authorList>
            <person name="Suzuki S."/>
            <person name="Kawachi M."/>
        </authorList>
    </citation>
    <scope>NUCLEOTIDE SEQUENCE</scope>
    <source>
        <strain evidence="2">NIES 2893</strain>
    </source>
</reference>
<keyword evidence="3" id="KW-1185">Reference proteome</keyword>
<dbReference type="Gene3D" id="3.40.630.30">
    <property type="match status" value="1"/>
</dbReference>
<feature type="domain" description="N-acetyltransferase" evidence="1">
    <location>
        <begin position="76"/>
        <end position="261"/>
    </location>
</feature>
<dbReference type="InterPro" id="IPR016181">
    <property type="entry name" value="Acyl_CoA_acyltransferase"/>
</dbReference>